<dbReference type="EMBL" id="GBRH01240610">
    <property type="protein sequence ID" value="JAD57285.1"/>
    <property type="molecule type" value="Transcribed_RNA"/>
</dbReference>
<reference evidence="1" key="2">
    <citation type="journal article" date="2015" name="Data Brief">
        <title>Shoot transcriptome of the giant reed, Arundo donax.</title>
        <authorList>
            <person name="Barrero R.A."/>
            <person name="Guerrero F.D."/>
            <person name="Moolhuijzen P."/>
            <person name="Goolsby J.A."/>
            <person name="Tidwell J."/>
            <person name="Bellgard S.E."/>
            <person name="Bellgard M.I."/>
        </authorList>
    </citation>
    <scope>NUCLEOTIDE SEQUENCE</scope>
    <source>
        <tissue evidence="1">Shoot tissue taken approximately 20 cm above the soil surface</tissue>
    </source>
</reference>
<accession>A0A0A9B7U5</accession>
<proteinExistence type="predicted"/>
<reference evidence="1" key="1">
    <citation type="submission" date="2014-09" db="EMBL/GenBank/DDBJ databases">
        <authorList>
            <person name="Magalhaes I.L.F."/>
            <person name="Oliveira U."/>
            <person name="Santos F.R."/>
            <person name="Vidigal T.H.D.A."/>
            <person name="Brescovit A.D."/>
            <person name="Santos A.J."/>
        </authorList>
    </citation>
    <scope>NUCLEOTIDE SEQUENCE</scope>
    <source>
        <tissue evidence="1">Shoot tissue taken approximately 20 cm above the soil surface</tissue>
    </source>
</reference>
<protein>
    <submittedName>
        <fullName evidence="1">Uncharacterized protein</fullName>
    </submittedName>
</protein>
<dbReference type="AlphaFoldDB" id="A0A0A9B7U5"/>
<organism evidence="1">
    <name type="scientific">Arundo donax</name>
    <name type="common">Giant reed</name>
    <name type="synonym">Donax arundinaceus</name>
    <dbReference type="NCBI Taxonomy" id="35708"/>
    <lineage>
        <taxon>Eukaryota</taxon>
        <taxon>Viridiplantae</taxon>
        <taxon>Streptophyta</taxon>
        <taxon>Embryophyta</taxon>
        <taxon>Tracheophyta</taxon>
        <taxon>Spermatophyta</taxon>
        <taxon>Magnoliopsida</taxon>
        <taxon>Liliopsida</taxon>
        <taxon>Poales</taxon>
        <taxon>Poaceae</taxon>
        <taxon>PACMAD clade</taxon>
        <taxon>Arundinoideae</taxon>
        <taxon>Arundineae</taxon>
        <taxon>Arundo</taxon>
    </lineage>
</organism>
<sequence length="18" mass="1925">MAASGTLTRVSRTMARCL</sequence>
<name>A0A0A9B7U5_ARUDO</name>
<evidence type="ECO:0000313" key="1">
    <source>
        <dbReference type="EMBL" id="JAD57285.1"/>
    </source>
</evidence>